<dbReference type="OrthoDB" id="1935484at2759"/>
<dbReference type="SUPFAM" id="SSF103473">
    <property type="entry name" value="MFS general substrate transporter"/>
    <property type="match status" value="1"/>
</dbReference>
<dbReference type="FunFam" id="1.20.1250.20:FF:000106">
    <property type="entry name" value="MFS transporter, putative"/>
    <property type="match status" value="1"/>
</dbReference>
<dbReference type="VEuPathDB" id="FungiDB:ATEG_05173"/>
<feature type="transmembrane region" description="Helical" evidence="6">
    <location>
        <begin position="246"/>
        <end position="267"/>
    </location>
</feature>
<dbReference type="Gene3D" id="1.20.1250.20">
    <property type="entry name" value="MFS general substrate transporter like domains"/>
    <property type="match status" value="1"/>
</dbReference>
<keyword evidence="2" id="KW-0813">Transport</keyword>
<dbReference type="InterPro" id="IPR011701">
    <property type="entry name" value="MFS"/>
</dbReference>
<dbReference type="InterPro" id="IPR036259">
    <property type="entry name" value="MFS_trans_sf"/>
</dbReference>
<evidence type="ECO:0000313" key="7">
    <source>
        <dbReference type="EMBL" id="EAU34242.1"/>
    </source>
</evidence>
<dbReference type="AlphaFoldDB" id="Q0CMB1"/>
<dbReference type="GO" id="GO:0016020">
    <property type="term" value="C:membrane"/>
    <property type="evidence" value="ECO:0007669"/>
    <property type="project" value="UniProtKB-SubCell"/>
</dbReference>
<evidence type="ECO:0000256" key="5">
    <source>
        <dbReference type="ARBA" id="ARBA00023136"/>
    </source>
</evidence>
<evidence type="ECO:0000256" key="3">
    <source>
        <dbReference type="ARBA" id="ARBA00022692"/>
    </source>
</evidence>
<keyword evidence="4 6" id="KW-1133">Transmembrane helix</keyword>
<sequence>MTSNDYNLGQTIFLVCFLLAELPSQLMSKRVGPDRWIPLQMVAWSLVAACQAFLKNRGSYFACRALLGLLEGGFIPDTILFLSFFYKSKELPKRLACFWISLTITGIIGAFLAFGFLHIKDSTGGGSWRYLFAYEGLITGVIGIIAAFWMPASPVQTKGGFRGKDGWFTEHEEKIIVNRVIRDDPSKGSMHNRQAVTPKLLWESLKDYHMWPIYMLGLVWMIPTTPSTNYLTLQLRSQGFSTFQTSLLTIPAAVLAIITMIGITWVAERTGQRLLCGASVEVWNLVLLIALEVLPERSMPWPRWVILSLLVGGPSIHPVVVALTSRNAGSVYQAKDAPYYKHGNKVLIALAVVSMFLFVAAKLYYDFCNRRNAAKWNALTSEQRETYLRENPILTNKRRRCMESVESIKEKSSIYMVFTALQQHRIRLIFDYLRIHPAAQFLASTPHYISDSPTPTMVIGLLAITAIPTVTGTSLGVSEQRKANQRKDDERRMAKFHIDASSRGETEDDAAIHGKRVVLRDSKVSTVALSYSHSVNY</sequence>
<dbReference type="GeneID" id="4320851"/>
<dbReference type="OMA" id="ARVCTFA"/>
<evidence type="ECO:0000256" key="4">
    <source>
        <dbReference type="ARBA" id="ARBA00022989"/>
    </source>
</evidence>
<dbReference type="PANTHER" id="PTHR43791">
    <property type="entry name" value="PERMEASE-RELATED"/>
    <property type="match status" value="1"/>
</dbReference>
<dbReference type="STRING" id="341663.Q0CMB1"/>
<feature type="transmembrane region" description="Helical" evidence="6">
    <location>
        <begin position="98"/>
        <end position="119"/>
    </location>
</feature>
<dbReference type="RefSeq" id="XP_001214351.1">
    <property type="nucleotide sequence ID" value="XM_001214351.1"/>
</dbReference>
<evidence type="ECO:0000256" key="6">
    <source>
        <dbReference type="SAM" id="Phobius"/>
    </source>
</evidence>
<evidence type="ECO:0000256" key="1">
    <source>
        <dbReference type="ARBA" id="ARBA00004141"/>
    </source>
</evidence>
<evidence type="ECO:0000256" key="2">
    <source>
        <dbReference type="ARBA" id="ARBA00022448"/>
    </source>
</evidence>
<feature type="transmembrane region" description="Helical" evidence="6">
    <location>
        <begin position="457"/>
        <end position="477"/>
    </location>
</feature>
<protein>
    <recommendedName>
        <fullName evidence="9">Major facilitator superfamily (MFS) profile domain-containing protein</fullName>
    </recommendedName>
</protein>
<dbReference type="GO" id="GO:0022857">
    <property type="term" value="F:transmembrane transporter activity"/>
    <property type="evidence" value="ECO:0007669"/>
    <property type="project" value="InterPro"/>
</dbReference>
<feature type="transmembrane region" description="Helical" evidence="6">
    <location>
        <begin position="346"/>
        <end position="365"/>
    </location>
</feature>
<evidence type="ECO:0000313" key="8">
    <source>
        <dbReference type="Proteomes" id="UP000007963"/>
    </source>
</evidence>
<keyword evidence="3 6" id="KW-0812">Transmembrane</keyword>
<reference evidence="8" key="1">
    <citation type="submission" date="2005-09" db="EMBL/GenBank/DDBJ databases">
        <title>Annotation of the Aspergillus terreus NIH2624 genome.</title>
        <authorList>
            <person name="Birren B.W."/>
            <person name="Lander E.S."/>
            <person name="Galagan J.E."/>
            <person name="Nusbaum C."/>
            <person name="Devon K."/>
            <person name="Henn M."/>
            <person name="Ma L.-J."/>
            <person name="Jaffe D.B."/>
            <person name="Butler J."/>
            <person name="Alvarez P."/>
            <person name="Gnerre S."/>
            <person name="Grabherr M."/>
            <person name="Kleber M."/>
            <person name="Mauceli E.W."/>
            <person name="Brockman W."/>
            <person name="Rounsley S."/>
            <person name="Young S.K."/>
            <person name="LaButti K."/>
            <person name="Pushparaj V."/>
            <person name="DeCaprio D."/>
            <person name="Crawford M."/>
            <person name="Koehrsen M."/>
            <person name="Engels R."/>
            <person name="Montgomery P."/>
            <person name="Pearson M."/>
            <person name="Howarth C."/>
            <person name="Larson L."/>
            <person name="Luoma S."/>
            <person name="White J."/>
            <person name="Alvarado L."/>
            <person name="Kodira C.D."/>
            <person name="Zeng Q."/>
            <person name="Oleary S."/>
            <person name="Yandava C."/>
            <person name="Denning D.W."/>
            <person name="Nierman W.C."/>
            <person name="Milne T."/>
            <person name="Madden K."/>
        </authorList>
    </citation>
    <scope>NUCLEOTIDE SEQUENCE [LARGE SCALE GENOMIC DNA]</scope>
    <source>
        <strain evidence="8">NIH 2624 / FGSC A1156</strain>
    </source>
</reference>
<dbReference type="PANTHER" id="PTHR43791:SF104">
    <property type="entry name" value="MAJOR FACILITATOR SUPERFAMILY (MFS) PROFILE DOMAIN-CONTAINING PROTEIN-RELATED"/>
    <property type="match status" value="1"/>
</dbReference>
<keyword evidence="5 6" id="KW-0472">Membrane</keyword>
<dbReference type="Pfam" id="PF07690">
    <property type="entry name" value="MFS_1"/>
    <property type="match status" value="1"/>
</dbReference>
<accession>Q0CMB1</accession>
<feature type="transmembrane region" description="Helical" evidence="6">
    <location>
        <begin position="131"/>
        <end position="152"/>
    </location>
</feature>
<feature type="transmembrane region" description="Helical" evidence="6">
    <location>
        <begin position="303"/>
        <end position="325"/>
    </location>
</feature>
<name>Q0CMB1_ASPTN</name>
<dbReference type="EMBL" id="CH476600">
    <property type="protein sequence ID" value="EAU34242.1"/>
    <property type="molecule type" value="Genomic_DNA"/>
</dbReference>
<dbReference type="HOGENOM" id="CLU_507101_0_0_1"/>
<dbReference type="eggNOG" id="KOG2533">
    <property type="taxonomic scope" value="Eukaryota"/>
</dbReference>
<comment type="subcellular location">
    <subcellularLocation>
        <location evidence="1">Membrane</location>
        <topology evidence="1">Multi-pass membrane protein</topology>
    </subcellularLocation>
</comment>
<gene>
    <name evidence="7" type="ORF">ATEG_05173</name>
</gene>
<proteinExistence type="predicted"/>
<feature type="transmembrane region" description="Helical" evidence="6">
    <location>
        <begin position="66"/>
        <end position="86"/>
    </location>
</feature>
<feature type="transmembrane region" description="Helical" evidence="6">
    <location>
        <begin position="208"/>
        <end position="226"/>
    </location>
</feature>
<evidence type="ECO:0008006" key="9">
    <source>
        <dbReference type="Google" id="ProtNLM"/>
    </source>
</evidence>
<feature type="transmembrane region" description="Helical" evidence="6">
    <location>
        <begin position="36"/>
        <end position="54"/>
    </location>
</feature>
<organism evidence="7 8">
    <name type="scientific">Aspergillus terreus (strain NIH 2624 / FGSC A1156)</name>
    <dbReference type="NCBI Taxonomy" id="341663"/>
    <lineage>
        <taxon>Eukaryota</taxon>
        <taxon>Fungi</taxon>
        <taxon>Dikarya</taxon>
        <taxon>Ascomycota</taxon>
        <taxon>Pezizomycotina</taxon>
        <taxon>Eurotiomycetes</taxon>
        <taxon>Eurotiomycetidae</taxon>
        <taxon>Eurotiales</taxon>
        <taxon>Aspergillaceae</taxon>
        <taxon>Aspergillus</taxon>
        <taxon>Aspergillus subgen. Circumdati</taxon>
    </lineage>
</organism>
<dbReference type="Proteomes" id="UP000007963">
    <property type="component" value="Unassembled WGS sequence"/>
</dbReference>